<evidence type="ECO:0000256" key="2">
    <source>
        <dbReference type="ARBA" id="ARBA00023002"/>
    </source>
</evidence>
<dbReference type="InterPro" id="IPR013154">
    <property type="entry name" value="ADH-like_N"/>
</dbReference>
<dbReference type="InterPro" id="IPR020843">
    <property type="entry name" value="ER"/>
</dbReference>
<dbReference type="AlphaFoldDB" id="A0A3M2LUG2"/>
<dbReference type="PANTHER" id="PTHR48106:SF13">
    <property type="entry name" value="QUINONE OXIDOREDUCTASE-RELATED"/>
    <property type="match status" value="1"/>
</dbReference>
<dbReference type="GO" id="GO:0003960">
    <property type="term" value="F:quinone reductase (NADPH) activity"/>
    <property type="evidence" value="ECO:0007669"/>
    <property type="project" value="InterPro"/>
</dbReference>
<dbReference type="PANTHER" id="PTHR48106">
    <property type="entry name" value="QUINONE OXIDOREDUCTASE PIG3-RELATED"/>
    <property type="match status" value="1"/>
</dbReference>
<dbReference type="InterPro" id="IPR013149">
    <property type="entry name" value="ADH-like_C"/>
</dbReference>
<dbReference type="GO" id="GO:0005829">
    <property type="term" value="C:cytosol"/>
    <property type="evidence" value="ECO:0007669"/>
    <property type="project" value="TreeGrafter"/>
</dbReference>
<accession>A0A3M2LUG2</accession>
<evidence type="ECO:0000313" key="5">
    <source>
        <dbReference type="Proteomes" id="UP000282674"/>
    </source>
</evidence>
<dbReference type="SMART" id="SM00829">
    <property type="entry name" value="PKS_ER"/>
    <property type="match status" value="1"/>
</dbReference>
<dbReference type="CDD" id="cd05286">
    <property type="entry name" value="QOR2"/>
    <property type="match status" value="1"/>
</dbReference>
<organism evidence="4 5">
    <name type="scientific">Actinomadura harenae</name>
    <dbReference type="NCBI Taxonomy" id="2483351"/>
    <lineage>
        <taxon>Bacteria</taxon>
        <taxon>Bacillati</taxon>
        <taxon>Actinomycetota</taxon>
        <taxon>Actinomycetes</taxon>
        <taxon>Streptosporangiales</taxon>
        <taxon>Thermomonosporaceae</taxon>
        <taxon>Actinomadura</taxon>
    </lineage>
</organism>
<gene>
    <name evidence="4" type="ORF">EBO15_25525</name>
</gene>
<dbReference type="InterPro" id="IPR011032">
    <property type="entry name" value="GroES-like_sf"/>
</dbReference>
<keyword evidence="5" id="KW-1185">Reference proteome</keyword>
<evidence type="ECO:0000259" key="3">
    <source>
        <dbReference type="SMART" id="SM00829"/>
    </source>
</evidence>
<dbReference type="EMBL" id="RFFG01000050">
    <property type="protein sequence ID" value="RMI40746.1"/>
    <property type="molecule type" value="Genomic_DNA"/>
</dbReference>
<dbReference type="OrthoDB" id="4190732at2"/>
<sequence length="322" mass="33128">MRRIVLERQGPPDVMRVADAAEPEPGDGEVLVRVTVSGVNVVDLFQRSGAYRVALPFTPGMEGAGVVLRTGPGVTGVRPGARVGWAVPSASYATHCAVPADRLIPLPDDVTDEDAVAALVQGMTAHMLAVDVVPLKEGDTCLVHAAGGGVGGLLCRLAVLRGARVIGTASGPAKAKAAEESGAGDVVDYSDGVFADRVLALTGGRGVDVVYDAVGRDTFDQGLACLRPRGTFVSYGQTGGPVGAVDLGALQGSLFLTKPSLGRYDRTPELVRRRAAAVLGLVREGTLRPRVHGVHALEDAPAAHRAVESREAAGKVLLSPAS</sequence>
<name>A0A3M2LUG2_9ACTN</name>
<dbReference type="SUPFAM" id="SSF51735">
    <property type="entry name" value="NAD(P)-binding Rossmann-fold domains"/>
    <property type="match status" value="1"/>
</dbReference>
<protein>
    <submittedName>
        <fullName evidence="4">Quinone oxidoreductase</fullName>
    </submittedName>
</protein>
<dbReference type="Pfam" id="PF08240">
    <property type="entry name" value="ADH_N"/>
    <property type="match status" value="1"/>
</dbReference>
<feature type="domain" description="Enoyl reductase (ER)" evidence="3">
    <location>
        <begin position="10"/>
        <end position="318"/>
    </location>
</feature>
<dbReference type="Gene3D" id="3.40.50.720">
    <property type="entry name" value="NAD(P)-binding Rossmann-like Domain"/>
    <property type="match status" value="1"/>
</dbReference>
<dbReference type="GO" id="GO:0035925">
    <property type="term" value="F:mRNA 3'-UTR AU-rich region binding"/>
    <property type="evidence" value="ECO:0007669"/>
    <property type="project" value="TreeGrafter"/>
</dbReference>
<keyword evidence="1" id="KW-0521">NADP</keyword>
<dbReference type="Gene3D" id="3.90.180.10">
    <property type="entry name" value="Medium-chain alcohol dehydrogenases, catalytic domain"/>
    <property type="match status" value="1"/>
</dbReference>
<dbReference type="Proteomes" id="UP000282674">
    <property type="component" value="Unassembled WGS sequence"/>
</dbReference>
<dbReference type="GO" id="GO:0070402">
    <property type="term" value="F:NADPH binding"/>
    <property type="evidence" value="ECO:0007669"/>
    <property type="project" value="TreeGrafter"/>
</dbReference>
<comment type="caution">
    <text evidence="4">The sequence shown here is derived from an EMBL/GenBank/DDBJ whole genome shotgun (WGS) entry which is preliminary data.</text>
</comment>
<dbReference type="InterPro" id="IPR047618">
    <property type="entry name" value="QOR-like"/>
</dbReference>
<proteinExistence type="predicted"/>
<dbReference type="Pfam" id="PF00107">
    <property type="entry name" value="ADH_zinc_N"/>
    <property type="match status" value="1"/>
</dbReference>
<dbReference type="InterPro" id="IPR036291">
    <property type="entry name" value="NAD(P)-bd_dom_sf"/>
</dbReference>
<dbReference type="RefSeq" id="WP_122196974.1">
    <property type="nucleotide sequence ID" value="NZ_JBHSKC010000011.1"/>
</dbReference>
<evidence type="ECO:0000313" key="4">
    <source>
        <dbReference type="EMBL" id="RMI40746.1"/>
    </source>
</evidence>
<keyword evidence="2" id="KW-0560">Oxidoreductase</keyword>
<evidence type="ECO:0000256" key="1">
    <source>
        <dbReference type="ARBA" id="ARBA00022857"/>
    </source>
</evidence>
<dbReference type="SUPFAM" id="SSF50129">
    <property type="entry name" value="GroES-like"/>
    <property type="match status" value="1"/>
</dbReference>
<reference evidence="4 5" key="1">
    <citation type="submission" date="2018-10" db="EMBL/GenBank/DDBJ databases">
        <title>Isolation from soil.</title>
        <authorList>
            <person name="Hu J."/>
        </authorList>
    </citation>
    <scope>NUCLEOTIDE SEQUENCE [LARGE SCALE GENOMIC DNA]</scope>
    <source>
        <strain evidence="4 5">NEAU-Ht49</strain>
    </source>
</reference>